<evidence type="ECO:0000256" key="3">
    <source>
        <dbReference type="ARBA" id="ARBA00022781"/>
    </source>
</evidence>
<proteinExistence type="inferred from homology"/>
<evidence type="ECO:0000256" key="2">
    <source>
        <dbReference type="ARBA" id="ARBA00022448"/>
    </source>
</evidence>
<dbReference type="OrthoDB" id="9802471at2"/>
<dbReference type="PANTHER" id="PTHR11910">
    <property type="entry name" value="ATP SYNTHASE DELTA CHAIN"/>
    <property type="match status" value="1"/>
</dbReference>
<dbReference type="Proteomes" id="UP000095390">
    <property type="component" value="Unassembled WGS sequence"/>
</dbReference>
<dbReference type="InterPro" id="IPR026015">
    <property type="entry name" value="ATP_synth_OSCP/delta_N_sf"/>
</dbReference>
<dbReference type="GO" id="GO:0045259">
    <property type="term" value="C:proton-transporting ATP synthase complex"/>
    <property type="evidence" value="ECO:0007669"/>
    <property type="project" value="UniProtKB-KW"/>
</dbReference>
<evidence type="ECO:0000313" key="12">
    <source>
        <dbReference type="Proteomes" id="UP000284621"/>
    </source>
</evidence>
<dbReference type="Gene3D" id="1.10.520.20">
    <property type="entry name" value="N-terminal domain of the delta subunit of the F1F0-ATP synthase"/>
    <property type="match status" value="1"/>
</dbReference>
<sequence>MTQKAVNNAKVLYRLNISRSDVEEAHKIFTKAPFLLETLTNPVVSEEAKEVVLDKIARQSGMPELLENFMKMMCRIGEIGQITDIFNCYYEYWDKMNHILHAKVIYADDKAKEEKEAIQKQLESIYPDEKVVLSEETDASLLGGYVVRVGYEEYDHSYEGKLRRLERKLTGR</sequence>
<dbReference type="GO" id="GO:0016787">
    <property type="term" value="F:hydrolase activity"/>
    <property type="evidence" value="ECO:0007669"/>
    <property type="project" value="UniProtKB-KW"/>
</dbReference>
<keyword evidence="5 8" id="KW-0472">Membrane</keyword>
<keyword evidence="3 8" id="KW-0375">Hydrogen ion transport</keyword>
<comment type="subcellular location">
    <subcellularLocation>
        <location evidence="8">Cell membrane</location>
        <topology evidence="8">Peripheral membrane protein</topology>
    </subcellularLocation>
    <subcellularLocation>
        <location evidence="1">Membrane</location>
    </subcellularLocation>
</comment>
<keyword evidence="2 8" id="KW-0813">Transport</keyword>
<evidence type="ECO:0000256" key="8">
    <source>
        <dbReference type="HAMAP-Rule" id="MF_01416"/>
    </source>
</evidence>
<dbReference type="EMBL" id="CYYC01000001">
    <property type="protein sequence ID" value="CUM77140.1"/>
    <property type="molecule type" value="Genomic_DNA"/>
</dbReference>
<evidence type="ECO:0000256" key="7">
    <source>
        <dbReference type="ARBA" id="ARBA00023310"/>
    </source>
</evidence>
<comment type="function">
    <text evidence="8">F(1)F(0) ATP synthase produces ATP from ADP in the presence of a proton or sodium gradient. F-type ATPases consist of two structural domains, F(1) containing the extramembraneous catalytic core and F(0) containing the membrane proton channel, linked together by a central stalk and a peripheral stalk. During catalysis, ATP synthesis in the catalytic domain of F(1) is coupled via a rotary mechanism of the central stalk subunits to proton translocation.</text>
</comment>
<keyword evidence="10" id="KW-0378">Hydrolase</keyword>
<reference evidence="9 11" key="1">
    <citation type="submission" date="2015-09" db="EMBL/GenBank/DDBJ databases">
        <authorList>
            <consortium name="Pathogen Informatics"/>
        </authorList>
    </citation>
    <scope>NUCLEOTIDE SEQUENCE [LARGE SCALE GENOMIC DNA]</scope>
    <source>
        <strain evidence="9 11">2789STDY5834966</strain>
    </source>
</reference>
<reference evidence="10 12" key="2">
    <citation type="submission" date="2018-08" db="EMBL/GenBank/DDBJ databases">
        <title>A genome reference for cultivated species of the human gut microbiota.</title>
        <authorList>
            <person name="Zou Y."/>
            <person name="Xue W."/>
            <person name="Luo G."/>
        </authorList>
    </citation>
    <scope>NUCLEOTIDE SEQUENCE [LARGE SCALE GENOMIC DNA]</scope>
    <source>
        <strain evidence="10 12">AM34-3LB</strain>
    </source>
</reference>
<dbReference type="GO" id="GO:0005886">
    <property type="term" value="C:plasma membrane"/>
    <property type="evidence" value="ECO:0007669"/>
    <property type="project" value="UniProtKB-SubCell"/>
</dbReference>
<dbReference type="RefSeq" id="WP_005347481.1">
    <property type="nucleotide sequence ID" value="NZ_CABJFJ010000001.1"/>
</dbReference>
<dbReference type="Proteomes" id="UP000284621">
    <property type="component" value="Unassembled WGS sequence"/>
</dbReference>
<evidence type="ECO:0000313" key="9">
    <source>
        <dbReference type="EMBL" id="CUM77140.1"/>
    </source>
</evidence>
<keyword evidence="8" id="KW-1003">Cell membrane</keyword>
<evidence type="ECO:0000256" key="6">
    <source>
        <dbReference type="ARBA" id="ARBA00023196"/>
    </source>
</evidence>
<organism evidence="9 11">
    <name type="scientific">Anaerobutyricum hallii</name>
    <dbReference type="NCBI Taxonomy" id="39488"/>
    <lineage>
        <taxon>Bacteria</taxon>
        <taxon>Bacillati</taxon>
        <taxon>Bacillota</taxon>
        <taxon>Clostridia</taxon>
        <taxon>Lachnospirales</taxon>
        <taxon>Lachnospiraceae</taxon>
        <taxon>Anaerobutyricum</taxon>
    </lineage>
</organism>
<dbReference type="GeneID" id="75047487"/>
<comment type="similarity">
    <text evidence="8">Belongs to the ATPase delta chain family.</text>
</comment>
<name>A0A173RGN9_9FIRM</name>
<dbReference type="NCBIfam" id="TIGR01145">
    <property type="entry name" value="ATP_synt_delta"/>
    <property type="match status" value="1"/>
</dbReference>
<keyword evidence="12" id="KW-1185">Reference proteome</keyword>
<evidence type="ECO:0000256" key="4">
    <source>
        <dbReference type="ARBA" id="ARBA00023065"/>
    </source>
</evidence>
<keyword evidence="4 8" id="KW-0406">Ion transport</keyword>
<evidence type="ECO:0000256" key="1">
    <source>
        <dbReference type="ARBA" id="ARBA00004370"/>
    </source>
</evidence>
<gene>
    <name evidence="9" type="primary">atpH_1</name>
    <name evidence="8 10" type="synonym">atpH</name>
    <name evidence="10" type="ORF">DW833_00685</name>
    <name evidence="9" type="ORF">ERS852578_00137</name>
</gene>
<comment type="function">
    <text evidence="8">This protein is part of the stalk that links CF(0) to CF(1). It either transmits conformational changes from CF(0) to CF(1) or is implicated in proton conduction.</text>
</comment>
<dbReference type="SUPFAM" id="SSF47928">
    <property type="entry name" value="N-terminal domain of the delta subunit of the F1F0-ATP synthase"/>
    <property type="match status" value="1"/>
</dbReference>
<dbReference type="InterPro" id="IPR000711">
    <property type="entry name" value="ATPase_OSCP/dsu"/>
</dbReference>
<protein>
    <recommendedName>
        <fullName evidence="8">ATP synthase subunit delta</fullName>
    </recommendedName>
    <alternativeName>
        <fullName evidence="8">ATP synthase F(1) sector subunit delta</fullName>
    </alternativeName>
    <alternativeName>
        <fullName evidence="8">F-type ATPase subunit delta</fullName>
        <shortName evidence="8">F-ATPase subunit delta</shortName>
    </alternativeName>
</protein>
<dbReference type="EMBL" id="QSID01000001">
    <property type="protein sequence ID" value="RHC68061.1"/>
    <property type="molecule type" value="Genomic_DNA"/>
</dbReference>
<dbReference type="GO" id="GO:0046933">
    <property type="term" value="F:proton-transporting ATP synthase activity, rotational mechanism"/>
    <property type="evidence" value="ECO:0007669"/>
    <property type="project" value="UniProtKB-UniRule"/>
</dbReference>
<evidence type="ECO:0000313" key="11">
    <source>
        <dbReference type="Proteomes" id="UP000095390"/>
    </source>
</evidence>
<keyword evidence="7 8" id="KW-0066">ATP synthesis</keyword>
<dbReference type="PROSITE" id="PS00389">
    <property type="entry name" value="ATPASE_DELTA"/>
    <property type="match status" value="1"/>
</dbReference>
<dbReference type="InterPro" id="IPR020781">
    <property type="entry name" value="ATPase_OSCP/d_CS"/>
</dbReference>
<keyword evidence="6 8" id="KW-0139">CF(1)</keyword>
<evidence type="ECO:0000313" key="10">
    <source>
        <dbReference type="EMBL" id="RHC68061.1"/>
    </source>
</evidence>
<accession>A0A173RGN9</accession>
<dbReference type="HAMAP" id="MF_01416">
    <property type="entry name" value="ATP_synth_delta_bact"/>
    <property type="match status" value="1"/>
</dbReference>
<dbReference type="AlphaFoldDB" id="A0A173RGN9"/>
<dbReference type="Pfam" id="PF00213">
    <property type="entry name" value="OSCP"/>
    <property type="match status" value="1"/>
</dbReference>
<evidence type="ECO:0000256" key="5">
    <source>
        <dbReference type="ARBA" id="ARBA00023136"/>
    </source>
</evidence>